<dbReference type="EMBL" id="JH993005">
    <property type="protein sequence ID" value="EKX44322.1"/>
    <property type="molecule type" value="Genomic_DNA"/>
</dbReference>
<dbReference type="AlphaFoldDB" id="L1J7N8"/>
<evidence type="ECO:0000313" key="3">
    <source>
        <dbReference type="Proteomes" id="UP000011087"/>
    </source>
</evidence>
<dbReference type="OMA" id="RRWTIRV"/>
<reference evidence="2" key="3">
    <citation type="submission" date="2016-03" db="UniProtKB">
        <authorList>
            <consortium name="EnsemblProtists"/>
        </authorList>
    </citation>
    <scope>IDENTIFICATION</scope>
</reference>
<evidence type="ECO:0000313" key="1">
    <source>
        <dbReference type="EMBL" id="EKX44322.1"/>
    </source>
</evidence>
<dbReference type="OrthoDB" id="2016540at2759"/>
<proteinExistence type="predicted"/>
<name>L1J7N8_GUITC</name>
<reference evidence="1 3" key="1">
    <citation type="journal article" date="2012" name="Nature">
        <title>Algal genomes reveal evolutionary mosaicism and the fate of nucleomorphs.</title>
        <authorList>
            <consortium name="DOE Joint Genome Institute"/>
            <person name="Curtis B.A."/>
            <person name="Tanifuji G."/>
            <person name="Burki F."/>
            <person name="Gruber A."/>
            <person name="Irimia M."/>
            <person name="Maruyama S."/>
            <person name="Arias M.C."/>
            <person name="Ball S.G."/>
            <person name="Gile G.H."/>
            <person name="Hirakawa Y."/>
            <person name="Hopkins J.F."/>
            <person name="Kuo A."/>
            <person name="Rensing S.A."/>
            <person name="Schmutz J."/>
            <person name="Symeonidi A."/>
            <person name="Elias M."/>
            <person name="Eveleigh R.J."/>
            <person name="Herman E.K."/>
            <person name="Klute M.J."/>
            <person name="Nakayama T."/>
            <person name="Obornik M."/>
            <person name="Reyes-Prieto A."/>
            <person name="Armbrust E.V."/>
            <person name="Aves S.J."/>
            <person name="Beiko R.G."/>
            <person name="Coutinho P."/>
            <person name="Dacks J.B."/>
            <person name="Durnford D.G."/>
            <person name="Fast N.M."/>
            <person name="Green B.R."/>
            <person name="Grisdale C.J."/>
            <person name="Hempel F."/>
            <person name="Henrissat B."/>
            <person name="Hoppner M.P."/>
            <person name="Ishida K."/>
            <person name="Kim E."/>
            <person name="Koreny L."/>
            <person name="Kroth P.G."/>
            <person name="Liu Y."/>
            <person name="Malik S.B."/>
            <person name="Maier U.G."/>
            <person name="McRose D."/>
            <person name="Mock T."/>
            <person name="Neilson J.A."/>
            <person name="Onodera N.T."/>
            <person name="Poole A.M."/>
            <person name="Pritham E.J."/>
            <person name="Richards T.A."/>
            <person name="Rocap G."/>
            <person name="Roy S.W."/>
            <person name="Sarai C."/>
            <person name="Schaack S."/>
            <person name="Shirato S."/>
            <person name="Slamovits C.H."/>
            <person name="Spencer D.F."/>
            <person name="Suzuki S."/>
            <person name="Worden A.Z."/>
            <person name="Zauner S."/>
            <person name="Barry K."/>
            <person name="Bell C."/>
            <person name="Bharti A.K."/>
            <person name="Crow J.A."/>
            <person name="Grimwood J."/>
            <person name="Kramer R."/>
            <person name="Lindquist E."/>
            <person name="Lucas S."/>
            <person name="Salamov A."/>
            <person name="McFadden G.I."/>
            <person name="Lane C.E."/>
            <person name="Keeling P.J."/>
            <person name="Gray M.W."/>
            <person name="Grigoriev I.V."/>
            <person name="Archibald J.M."/>
        </authorList>
    </citation>
    <scope>NUCLEOTIDE SEQUENCE</scope>
    <source>
        <strain evidence="1 3">CCMP2712</strain>
    </source>
</reference>
<dbReference type="PaxDb" id="55529-EKX44322"/>
<dbReference type="KEGG" id="gtt:GUITHDRAFT_163619"/>
<evidence type="ECO:0000313" key="2">
    <source>
        <dbReference type="EnsemblProtists" id="EKX44322"/>
    </source>
</evidence>
<dbReference type="RefSeq" id="XP_005831302.1">
    <property type="nucleotide sequence ID" value="XM_005831245.1"/>
</dbReference>
<gene>
    <name evidence="1" type="ORF">GUITHDRAFT_163619</name>
</gene>
<keyword evidence="3" id="KW-1185">Reference proteome</keyword>
<organism evidence="1">
    <name type="scientific">Guillardia theta (strain CCMP2712)</name>
    <name type="common">Cryptophyte</name>
    <dbReference type="NCBI Taxonomy" id="905079"/>
    <lineage>
        <taxon>Eukaryota</taxon>
        <taxon>Cryptophyceae</taxon>
        <taxon>Pyrenomonadales</taxon>
        <taxon>Geminigeraceae</taxon>
        <taxon>Guillardia</taxon>
    </lineage>
</organism>
<sequence length="180" mass="20059">MQETSDDTQFQVGATVKLQNLKAAAEHNGSEGELLRFDEEKGRWAVRLAKDGQVLGVKPENMLFIRAAPKLHKLDLDDEDDNDPAGRQLKRMKRNFDRIVKKYNLFGDDKAGEIADLLTGNVEGLTEISPKDFAQRYNMTEDDASSFLAWIQIGVRFKEEAIDPHSASGCALAGHLNKGL</sequence>
<protein>
    <submittedName>
        <fullName evidence="1 2">Uncharacterized protein</fullName>
    </submittedName>
</protein>
<dbReference type="GeneID" id="17300996"/>
<reference evidence="3" key="2">
    <citation type="submission" date="2012-11" db="EMBL/GenBank/DDBJ databases">
        <authorList>
            <person name="Kuo A."/>
            <person name="Curtis B.A."/>
            <person name="Tanifuji G."/>
            <person name="Burki F."/>
            <person name="Gruber A."/>
            <person name="Irimia M."/>
            <person name="Maruyama S."/>
            <person name="Arias M.C."/>
            <person name="Ball S.G."/>
            <person name="Gile G.H."/>
            <person name="Hirakawa Y."/>
            <person name="Hopkins J.F."/>
            <person name="Rensing S.A."/>
            <person name="Schmutz J."/>
            <person name="Symeonidi A."/>
            <person name="Elias M."/>
            <person name="Eveleigh R.J."/>
            <person name="Herman E.K."/>
            <person name="Klute M.J."/>
            <person name="Nakayama T."/>
            <person name="Obornik M."/>
            <person name="Reyes-Prieto A."/>
            <person name="Armbrust E.V."/>
            <person name="Aves S.J."/>
            <person name="Beiko R.G."/>
            <person name="Coutinho P."/>
            <person name="Dacks J.B."/>
            <person name="Durnford D.G."/>
            <person name="Fast N.M."/>
            <person name="Green B.R."/>
            <person name="Grisdale C."/>
            <person name="Hempe F."/>
            <person name="Henrissat B."/>
            <person name="Hoppner M.P."/>
            <person name="Ishida K.-I."/>
            <person name="Kim E."/>
            <person name="Koreny L."/>
            <person name="Kroth P.G."/>
            <person name="Liu Y."/>
            <person name="Malik S.-B."/>
            <person name="Maier U.G."/>
            <person name="McRose D."/>
            <person name="Mock T."/>
            <person name="Neilson J.A."/>
            <person name="Onodera N.T."/>
            <person name="Poole A.M."/>
            <person name="Pritham E.J."/>
            <person name="Richards T.A."/>
            <person name="Rocap G."/>
            <person name="Roy S.W."/>
            <person name="Sarai C."/>
            <person name="Schaack S."/>
            <person name="Shirato S."/>
            <person name="Slamovits C.H."/>
            <person name="Spencer D.F."/>
            <person name="Suzuki S."/>
            <person name="Worden A.Z."/>
            <person name="Zauner S."/>
            <person name="Barry K."/>
            <person name="Bell C."/>
            <person name="Bharti A.K."/>
            <person name="Crow J.A."/>
            <person name="Grimwood J."/>
            <person name="Kramer R."/>
            <person name="Lindquist E."/>
            <person name="Lucas S."/>
            <person name="Salamov A."/>
            <person name="McFadden G.I."/>
            <person name="Lane C.E."/>
            <person name="Keeling P.J."/>
            <person name="Gray M.W."/>
            <person name="Grigoriev I.V."/>
            <person name="Archibald J.M."/>
        </authorList>
    </citation>
    <scope>NUCLEOTIDE SEQUENCE</scope>
    <source>
        <strain evidence="3">CCMP2712</strain>
    </source>
</reference>
<dbReference type="EnsemblProtists" id="EKX44322">
    <property type="protein sequence ID" value="EKX44322"/>
    <property type="gene ID" value="GUITHDRAFT_163619"/>
</dbReference>
<dbReference type="Proteomes" id="UP000011087">
    <property type="component" value="Unassembled WGS sequence"/>
</dbReference>
<accession>L1J7N8</accession>
<dbReference type="HOGENOM" id="CLU_1499046_0_0_1"/>